<protein>
    <recommendedName>
        <fullName evidence="1">Retrovirus-related Pol polyprotein from transposon TNT 1-94-like beta-barrel domain-containing protein</fullName>
    </recommendedName>
</protein>
<dbReference type="AlphaFoldDB" id="A0AAE1VYA0"/>
<dbReference type="Pfam" id="PF22936">
    <property type="entry name" value="Pol_BBD"/>
    <property type="match status" value="1"/>
</dbReference>
<comment type="caution">
    <text evidence="2">The sequence shown here is derived from an EMBL/GenBank/DDBJ whole genome shotgun (WGS) entry which is preliminary data.</text>
</comment>
<gene>
    <name evidence="2" type="ORF">Sango_2771700</name>
</gene>
<sequence>MLCCGKSGHIAPFYNYRKCESDLQANVTEEPLVAMITTIHMVENIYGWWVDSGTNHHVCYEKNWFKVYTPFDEPRTMLGDSHTTLVLEIGEFELKFTSGNGIDLERCAIYSFQEEEFDIEFST</sequence>
<organism evidence="2 3">
    <name type="scientific">Sesamum angolense</name>
    <dbReference type="NCBI Taxonomy" id="2727404"/>
    <lineage>
        <taxon>Eukaryota</taxon>
        <taxon>Viridiplantae</taxon>
        <taxon>Streptophyta</taxon>
        <taxon>Embryophyta</taxon>
        <taxon>Tracheophyta</taxon>
        <taxon>Spermatophyta</taxon>
        <taxon>Magnoliopsida</taxon>
        <taxon>eudicotyledons</taxon>
        <taxon>Gunneridae</taxon>
        <taxon>Pentapetalae</taxon>
        <taxon>asterids</taxon>
        <taxon>lamiids</taxon>
        <taxon>Lamiales</taxon>
        <taxon>Pedaliaceae</taxon>
        <taxon>Sesamum</taxon>
    </lineage>
</organism>
<evidence type="ECO:0000313" key="2">
    <source>
        <dbReference type="EMBL" id="KAK4383467.1"/>
    </source>
</evidence>
<dbReference type="PANTHER" id="PTHR47592:SF27">
    <property type="entry name" value="OS08G0421700 PROTEIN"/>
    <property type="match status" value="1"/>
</dbReference>
<reference evidence="2" key="1">
    <citation type="submission" date="2020-06" db="EMBL/GenBank/DDBJ databases">
        <authorList>
            <person name="Li T."/>
            <person name="Hu X."/>
            <person name="Zhang T."/>
            <person name="Song X."/>
            <person name="Zhang H."/>
            <person name="Dai N."/>
            <person name="Sheng W."/>
            <person name="Hou X."/>
            <person name="Wei L."/>
        </authorList>
    </citation>
    <scope>NUCLEOTIDE SEQUENCE</scope>
    <source>
        <strain evidence="2">K16</strain>
        <tissue evidence="2">Leaf</tissue>
    </source>
</reference>
<dbReference type="EMBL" id="JACGWL010000561">
    <property type="protein sequence ID" value="KAK4383467.1"/>
    <property type="molecule type" value="Genomic_DNA"/>
</dbReference>
<accession>A0AAE1VYA0</accession>
<keyword evidence="3" id="KW-1185">Reference proteome</keyword>
<dbReference type="InterPro" id="IPR054722">
    <property type="entry name" value="PolX-like_BBD"/>
</dbReference>
<evidence type="ECO:0000313" key="3">
    <source>
        <dbReference type="Proteomes" id="UP001289374"/>
    </source>
</evidence>
<feature type="domain" description="Retrovirus-related Pol polyprotein from transposon TNT 1-94-like beta-barrel" evidence="1">
    <location>
        <begin position="48"/>
        <end position="103"/>
    </location>
</feature>
<evidence type="ECO:0000259" key="1">
    <source>
        <dbReference type="Pfam" id="PF22936"/>
    </source>
</evidence>
<dbReference type="Proteomes" id="UP001289374">
    <property type="component" value="Unassembled WGS sequence"/>
</dbReference>
<proteinExistence type="predicted"/>
<dbReference type="PANTHER" id="PTHR47592">
    <property type="entry name" value="PBF68 PROTEIN"/>
    <property type="match status" value="1"/>
</dbReference>
<name>A0AAE1VYA0_9LAMI</name>
<reference evidence="2" key="2">
    <citation type="journal article" date="2024" name="Plant">
        <title>Genomic evolution and insights into agronomic trait innovations of Sesamum species.</title>
        <authorList>
            <person name="Miao H."/>
            <person name="Wang L."/>
            <person name="Qu L."/>
            <person name="Liu H."/>
            <person name="Sun Y."/>
            <person name="Le M."/>
            <person name="Wang Q."/>
            <person name="Wei S."/>
            <person name="Zheng Y."/>
            <person name="Lin W."/>
            <person name="Duan Y."/>
            <person name="Cao H."/>
            <person name="Xiong S."/>
            <person name="Wang X."/>
            <person name="Wei L."/>
            <person name="Li C."/>
            <person name="Ma Q."/>
            <person name="Ju M."/>
            <person name="Zhao R."/>
            <person name="Li G."/>
            <person name="Mu C."/>
            <person name="Tian Q."/>
            <person name="Mei H."/>
            <person name="Zhang T."/>
            <person name="Gao T."/>
            <person name="Zhang H."/>
        </authorList>
    </citation>
    <scope>NUCLEOTIDE SEQUENCE</scope>
    <source>
        <strain evidence="2">K16</strain>
    </source>
</reference>